<dbReference type="SUPFAM" id="SSF103378">
    <property type="entry name" value="2-methylcitrate dehydratase PrpD"/>
    <property type="match status" value="1"/>
</dbReference>
<dbReference type="GO" id="GO:0016829">
    <property type="term" value="F:lyase activity"/>
    <property type="evidence" value="ECO:0007669"/>
    <property type="project" value="InterPro"/>
</dbReference>
<dbReference type="InterPro" id="IPR045336">
    <property type="entry name" value="MmgE_PrpD_N"/>
</dbReference>
<dbReference type="Gene3D" id="1.10.4100.10">
    <property type="entry name" value="2-methylcitrate dehydratase PrpD"/>
    <property type="match status" value="1"/>
</dbReference>
<dbReference type="AlphaFoldDB" id="A0A076ESC0"/>
<dbReference type="eggNOG" id="COG2079">
    <property type="taxonomic scope" value="Bacteria"/>
</dbReference>
<feature type="domain" description="MmgE/PrpD N-terminal" evidence="2">
    <location>
        <begin position="16"/>
        <end position="261"/>
    </location>
</feature>
<comment type="similarity">
    <text evidence="1">Belongs to the PrpD family.</text>
</comment>
<evidence type="ECO:0000313" key="5">
    <source>
        <dbReference type="Proteomes" id="UP000028488"/>
    </source>
</evidence>
<sequence>MNKSKDESGFAGLTARLADHVAHVANSSLTAEDVEAVRRLFLDSFVVSLWGSTRPAAKQIAEWSRRFAGTGNSVVLGGDWTTEASTAALVHGTAGHSYELDDTHDVTTSHPGCVIIPAALAVAAETNASQSELFRAVAAGYEAMALIGTTAGGLETVHRGFHPTSVFGSFGAAAAVLSLRAYRNKQPVDPGVLVTAWGLALSQASGSMQFSVEPTGGEVKRVHAGLGARNGVLAADFAMLPDVTAPQLSVEGTYGAAASFGGPLRNVTPDEKLQIHVISFKPYSCCRLFHSTIDALREVTDDFSASTDSIEEVLVTGPQLIADQHMTKAESTMTAQYSCPYIVGATLAYGPTRYDAYGEDFLDDERILRIAGKVRFEVDPDLEEKYYPQHFASGVRMRFTDGSTRSATVVDSVGTAQHPMTKEQIIAKGDGLASQGNFPTGDELAAVIWDDANGGVELAKALVSR</sequence>
<evidence type="ECO:0000259" key="3">
    <source>
        <dbReference type="Pfam" id="PF19305"/>
    </source>
</evidence>
<dbReference type="Proteomes" id="UP000028488">
    <property type="component" value="Chromosome"/>
</dbReference>
<evidence type="ECO:0000256" key="1">
    <source>
        <dbReference type="ARBA" id="ARBA00006174"/>
    </source>
</evidence>
<accession>A0A076ESC0</accession>
<proteinExistence type="inferred from homology"/>
<name>A0A076ESC0_RHOOP</name>
<organism evidence="4 5">
    <name type="scientific">Rhodococcus opacus</name>
    <name type="common">Nocardia opaca</name>
    <dbReference type="NCBI Taxonomy" id="37919"/>
    <lineage>
        <taxon>Bacteria</taxon>
        <taxon>Bacillati</taxon>
        <taxon>Actinomycetota</taxon>
        <taxon>Actinomycetes</taxon>
        <taxon>Mycobacteriales</taxon>
        <taxon>Nocardiaceae</taxon>
        <taxon>Rhodococcus</taxon>
    </lineage>
</organism>
<reference evidence="4 5" key="1">
    <citation type="submission" date="2014-07" db="EMBL/GenBank/DDBJ databases">
        <title>Genome Sequence of Rhodococcus opacus Strain R7, a Biodegrader of Mono- and Polycyclic Aromatic Hydrocarbons.</title>
        <authorList>
            <person name="Di Gennaro P."/>
            <person name="Zampolli J."/>
            <person name="Presti I."/>
            <person name="Cappelletti M."/>
            <person name="D'Ursi P."/>
            <person name="Orro A."/>
            <person name="Mezzelani A."/>
            <person name="Milanesi L."/>
        </authorList>
    </citation>
    <scope>NUCLEOTIDE SEQUENCE [LARGE SCALE GENOMIC DNA]</scope>
    <source>
        <strain evidence="4 5">R7</strain>
    </source>
</reference>
<evidence type="ECO:0000313" key="4">
    <source>
        <dbReference type="EMBL" id="AII08132.1"/>
    </source>
</evidence>
<dbReference type="PANTHER" id="PTHR16943:SF8">
    <property type="entry name" value="2-METHYLCITRATE DEHYDRATASE"/>
    <property type="match status" value="1"/>
</dbReference>
<evidence type="ECO:0000259" key="2">
    <source>
        <dbReference type="Pfam" id="PF03972"/>
    </source>
</evidence>
<protein>
    <submittedName>
        <fullName evidence="4">2-methylcitrate dehydratase</fullName>
    </submittedName>
</protein>
<dbReference type="Gene3D" id="3.30.1330.120">
    <property type="entry name" value="2-methylcitrate dehydratase PrpD"/>
    <property type="match status" value="1"/>
</dbReference>
<dbReference type="EMBL" id="CP008947">
    <property type="protein sequence ID" value="AII08132.1"/>
    <property type="molecule type" value="Genomic_DNA"/>
</dbReference>
<dbReference type="InterPro" id="IPR036148">
    <property type="entry name" value="MmgE/PrpD_sf"/>
</dbReference>
<dbReference type="Pfam" id="PF03972">
    <property type="entry name" value="MmgE_PrpD_N"/>
    <property type="match status" value="1"/>
</dbReference>
<dbReference type="Pfam" id="PF19305">
    <property type="entry name" value="MmgE_PrpD_C"/>
    <property type="match status" value="1"/>
</dbReference>
<feature type="domain" description="MmgE/PrpD C-terminal" evidence="3">
    <location>
        <begin position="283"/>
        <end position="434"/>
    </location>
</feature>
<gene>
    <name evidence="4" type="ORF">EP51_27310</name>
</gene>
<dbReference type="InterPro" id="IPR005656">
    <property type="entry name" value="MmgE_PrpD"/>
</dbReference>
<dbReference type="InterPro" id="IPR045337">
    <property type="entry name" value="MmgE_PrpD_C"/>
</dbReference>
<dbReference type="RefSeq" id="WP_128640977.1">
    <property type="nucleotide sequence ID" value="NZ_CP008947.1"/>
</dbReference>
<dbReference type="PANTHER" id="PTHR16943">
    <property type="entry name" value="2-METHYLCITRATE DEHYDRATASE-RELATED"/>
    <property type="match status" value="1"/>
</dbReference>
<dbReference type="InterPro" id="IPR042188">
    <property type="entry name" value="MmgE/PrpD_sf_2"/>
</dbReference>
<dbReference type="InterPro" id="IPR042183">
    <property type="entry name" value="MmgE/PrpD_sf_1"/>
</dbReference>